<dbReference type="PANTHER" id="PTHR47926">
    <property type="entry name" value="PENTATRICOPEPTIDE REPEAT-CONTAINING PROTEIN"/>
    <property type="match status" value="1"/>
</dbReference>
<feature type="repeat" description="PPR" evidence="2">
    <location>
        <begin position="65"/>
        <end position="99"/>
    </location>
</feature>
<protein>
    <recommendedName>
        <fullName evidence="5">Pentacotripeptide-repeat region of PRORP domain-containing protein</fullName>
    </recommendedName>
</protein>
<dbReference type="PROSITE" id="PS51375">
    <property type="entry name" value="PPR"/>
    <property type="match status" value="1"/>
</dbReference>
<dbReference type="STRING" id="88036.D8S1H7"/>
<dbReference type="EMBL" id="GL377598">
    <property type="protein sequence ID" value="EFJ21855.1"/>
    <property type="molecule type" value="Genomic_DNA"/>
</dbReference>
<dbReference type="KEGG" id="smo:SELMODRAFT_106227"/>
<dbReference type="Gramene" id="EFJ21855">
    <property type="protein sequence ID" value="EFJ21855"/>
    <property type="gene ID" value="SELMODRAFT_106227"/>
</dbReference>
<proteinExistence type="predicted"/>
<dbReference type="Pfam" id="PF13041">
    <property type="entry name" value="PPR_2"/>
    <property type="match status" value="1"/>
</dbReference>
<dbReference type="NCBIfam" id="TIGR00756">
    <property type="entry name" value="PPR"/>
    <property type="match status" value="3"/>
</dbReference>
<dbReference type="Proteomes" id="UP000001514">
    <property type="component" value="Unassembled WGS sequence"/>
</dbReference>
<gene>
    <name evidence="3" type="ORF">SELMODRAFT_106227</name>
</gene>
<keyword evidence="4" id="KW-1185">Reference proteome</keyword>
<evidence type="ECO:0000313" key="4">
    <source>
        <dbReference type="Proteomes" id="UP000001514"/>
    </source>
</evidence>
<dbReference type="InterPro" id="IPR002885">
    <property type="entry name" value="PPR_rpt"/>
</dbReference>
<reference evidence="3 4" key="1">
    <citation type="journal article" date="2011" name="Science">
        <title>The Selaginella genome identifies genetic changes associated with the evolution of vascular plants.</title>
        <authorList>
            <person name="Banks J.A."/>
            <person name="Nishiyama T."/>
            <person name="Hasebe M."/>
            <person name="Bowman J.L."/>
            <person name="Gribskov M."/>
            <person name="dePamphilis C."/>
            <person name="Albert V.A."/>
            <person name="Aono N."/>
            <person name="Aoyama T."/>
            <person name="Ambrose B.A."/>
            <person name="Ashton N.W."/>
            <person name="Axtell M.J."/>
            <person name="Barker E."/>
            <person name="Barker M.S."/>
            <person name="Bennetzen J.L."/>
            <person name="Bonawitz N.D."/>
            <person name="Chapple C."/>
            <person name="Cheng C."/>
            <person name="Correa L.G."/>
            <person name="Dacre M."/>
            <person name="DeBarry J."/>
            <person name="Dreyer I."/>
            <person name="Elias M."/>
            <person name="Engstrom E.M."/>
            <person name="Estelle M."/>
            <person name="Feng L."/>
            <person name="Finet C."/>
            <person name="Floyd S.K."/>
            <person name="Frommer W.B."/>
            <person name="Fujita T."/>
            <person name="Gramzow L."/>
            <person name="Gutensohn M."/>
            <person name="Harholt J."/>
            <person name="Hattori M."/>
            <person name="Heyl A."/>
            <person name="Hirai T."/>
            <person name="Hiwatashi Y."/>
            <person name="Ishikawa M."/>
            <person name="Iwata M."/>
            <person name="Karol K.G."/>
            <person name="Koehler B."/>
            <person name="Kolukisaoglu U."/>
            <person name="Kubo M."/>
            <person name="Kurata T."/>
            <person name="Lalonde S."/>
            <person name="Li K."/>
            <person name="Li Y."/>
            <person name="Litt A."/>
            <person name="Lyons E."/>
            <person name="Manning G."/>
            <person name="Maruyama T."/>
            <person name="Michael T.P."/>
            <person name="Mikami K."/>
            <person name="Miyazaki S."/>
            <person name="Morinaga S."/>
            <person name="Murata T."/>
            <person name="Mueller-Roeber B."/>
            <person name="Nelson D.R."/>
            <person name="Obara M."/>
            <person name="Oguri Y."/>
            <person name="Olmstead R.G."/>
            <person name="Onodera N."/>
            <person name="Petersen B.L."/>
            <person name="Pils B."/>
            <person name="Prigge M."/>
            <person name="Rensing S.A."/>
            <person name="Riano-Pachon D.M."/>
            <person name="Roberts A.W."/>
            <person name="Sato Y."/>
            <person name="Scheller H.V."/>
            <person name="Schulz B."/>
            <person name="Schulz C."/>
            <person name="Shakirov E.V."/>
            <person name="Shibagaki N."/>
            <person name="Shinohara N."/>
            <person name="Shippen D.E."/>
            <person name="Soerensen I."/>
            <person name="Sotooka R."/>
            <person name="Sugimoto N."/>
            <person name="Sugita M."/>
            <person name="Sumikawa N."/>
            <person name="Tanurdzic M."/>
            <person name="Theissen G."/>
            <person name="Ulvskov P."/>
            <person name="Wakazuki S."/>
            <person name="Weng J.K."/>
            <person name="Willats W.W."/>
            <person name="Wipf D."/>
            <person name="Wolf P.G."/>
            <person name="Yang L."/>
            <person name="Zimmer A.D."/>
            <person name="Zhu Q."/>
            <person name="Mitros T."/>
            <person name="Hellsten U."/>
            <person name="Loque D."/>
            <person name="Otillar R."/>
            <person name="Salamov A."/>
            <person name="Schmutz J."/>
            <person name="Shapiro H."/>
            <person name="Lindquist E."/>
            <person name="Lucas S."/>
            <person name="Rokhsar D."/>
            <person name="Grigoriev I.V."/>
        </authorList>
    </citation>
    <scope>NUCLEOTIDE SEQUENCE [LARGE SCALE GENOMIC DNA]</scope>
</reference>
<evidence type="ECO:0000313" key="3">
    <source>
        <dbReference type="EMBL" id="EFJ21855.1"/>
    </source>
</evidence>
<evidence type="ECO:0000256" key="2">
    <source>
        <dbReference type="PROSITE-ProRule" id="PRU00708"/>
    </source>
</evidence>
<dbReference type="Gene3D" id="1.25.40.10">
    <property type="entry name" value="Tetratricopeptide repeat domain"/>
    <property type="match status" value="2"/>
</dbReference>
<name>D8S1H7_SELML</name>
<dbReference type="InParanoid" id="D8S1H7"/>
<accession>D8S1H7</accession>
<dbReference type="InterPro" id="IPR046960">
    <property type="entry name" value="PPR_At4g14850-like_plant"/>
</dbReference>
<dbReference type="InterPro" id="IPR011990">
    <property type="entry name" value="TPR-like_helical_dom_sf"/>
</dbReference>
<keyword evidence="1" id="KW-0677">Repeat</keyword>
<sequence length="227" mass="24884">MEEFAVCLRHCGDTSDLVAARQTHARILKSKHRRSVYLANLMIQMYGKCGCVEDARAVEMPEYLDTVSWNTMITAYAQNGHLNHGIAHFFMLQVEGIAPDEVTFMTILTACSRIGMLATGLECFMLMQRDHGLEPSKEHFNTMIDILSRAGELQNAKDLINSMPHSPNDVSLGSLLGACELDQNSKKLGAQAAARMDPKSPSPYISMAGLFAKSSSSAASVKVTNVR</sequence>
<dbReference type="PANTHER" id="PTHR47926:SF533">
    <property type="entry name" value="DYW DOMAIN-CONTAINING PROTEIN"/>
    <property type="match status" value="1"/>
</dbReference>
<dbReference type="AlphaFoldDB" id="D8S1H7"/>
<dbReference type="GO" id="GO:0003723">
    <property type="term" value="F:RNA binding"/>
    <property type="evidence" value="ECO:0007669"/>
    <property type="project" value="InterPro"/>
</dbReference>
<dbReference type="eggNOG" id="KOG4197">
    <property type="taxonomic scope" value="Eukaryota"/>
</dbReference>
<dbReference type="FunFam" id="1.25.40.10:FF:000031">
    <property type="entry name" value="Pentatricopeptide repeat-containing protein mitochondrial"/>
    <property type="match status" value="1"/>
</dbReference>
<dbReference type="Pfam" id="PF01535">
    <property type="entry name" value="PPR"/>
    <property type="match status" value="2"/>
</dbReference>
<evidence type="ECO:0008006" key="5">
    <source>
        <dbReference type="Google" id="ProtNLM"/>
    </source>
</evidence>
<evidence type="ECO:0000256" key="1">
    <source>
        <dbReference type="ARBA" id="ARBA00022737"/>
    </source>
</evidence>
<dbReference type="HOGENOM" id="CLU_002706_0_0_1"/>
<dbReference type="GO" id="GO:0009451">
    <property type="term" value="P:RNA modification"/>
    <property type="evidence" value="ECO:0007669"/>
    <property type="project" value="InterPro"/>
</dbReference>
<organism evidence="4">
    <name type="scientific">Selaginella moellendorffii</name>
    <name type="common">Spikemoss</name>
    <dbReference type="NCBI Taxonomy" id="88036"/>
    <lineage>
        <taxon>Eukaryota</taxon>
        <taxon>Viridiplantae</taxon>
        <taxon>Streptophyta</taxon>
        <taxon>Embryophyta</taxon>
        <taxon>Tracheophyta</taxon>
        <taxon>Lycopodiopsida</taxon>
        <taxon>Selaginellales</taxon>
        <taxon>Selaginellaceae</taxon>
        <taxon>Selaginella</taxon>
    </lineage>
</organism>